<keyword evidence="3 15" id="KW-0169">Cobalamin biosynthesis</keyword>
<comment type="similarity">
    <text evidence="15">In the C-terminal section; belongs to the precorrin methyltransferase family.</text>
</comment>
<organism evidence="20 21">
    <name type="scientific">Candidatus Lambdaproteobacteria bacterium RIFOXYD2_FULL_50_16</name>
    <dbReference type="NCBI Taxonomy" id="1817772"/>
    <lineage>
        <taxon>Bacteria</taxon>
        <taxon>Pseudomonadati</taxon>
        <taxon>Pseudomonadota</taxon>
        <taxon>Candidatus Lambdaproteobacteria</taxon>
    </lineage>
</organism>
<dbReference type="AlphaFoldDB" id="A0A1F6G744"/>
<evidence type="ECO:0000256" key="6">
    <source>
        <dbReference type="ARBA" id="ARBA00022691"/>
    </source>
</evidence>
<evidence type="ECO:0000256" key="9">
    <source>
        <dbReference type="ARBA" id="ARBA00023239"/>
    </source>
</evidence>
<dbReference type="Pfam" id="PF10414">
    <property type="entry name" value="CysG_dimeriser"/>
    <property type="match status" value="1"/>
</dbReference>
<name>A0A1F6G744_9PROT</name>
<evidence type="ECO:0000256" key="17">
    <source>
        <dbReference type="RuleBase" id="RU003960"/>
    </source>
</evidence>
<comment type="similarity">
    <text evidence="2 17">Belongs to the precorrin methyltransferase family.</text>
</comment>
<dbReference type="UniPathway" id="UPA00262">
    <property type="reaction ID" value="UER00211"/>
</dbReference>
<dbReference type="PROSITE" id="PS00840">
    <property type="entry name" value="SUMT_2"/>
    <property type="match status" value="1"/>
</dbReference>
<dbReference type="SUPFAM" id="SSF75615">
    <property type="entry name" value="Siroheme synthase middle domains-like"/>
    <property type="match status" value="1"/>
</dbReference>
<accession>A0A1F6G744</accession>
<feature type="domain" description="Tetrapyrrole methylase" evidence="18">
    <location>
        <begin position="220"/>
        <end position="430"/>
    </location>
</feature>
<dbReference type="Gene3D" id="1.10.8.210">
    <property type="entry name" value="Sirohaem synthase, dimerisation domain"/>
    <property type="match status" value="1"/>
</dbReference>
<dbReference type="GO" id="GO:0051266">
    <property type="term" value="F:sirohydrochlorin ferrochelatase activity"/>
    <property type="evidence" value="ECO:0007669"/>
    <property type="project" value="UniProtKB-EC"/>
</dbReference>
<evidence type="ECO:0000256" key="10">
    <source>
        <dbReference type="ARBA" id="ARBA00023244"/>
    </source>
</evidence>
<feature type="binding site" evidence="15">
    <location>
        <begin position="43"/>
        <end position="44"/>
    </location>
    <ligand>
        <name>NAD(+)</name>
        <dbReference type="ChEBI" id="CHEBI:57540"/>
    </ligand>
</feature>
<comment type="similarity">
    <text evidence="15">In the N-terminal section; belongs to the precorrin-2 dehydrogenase / sirohydrochlorin ferrochelatase family.</text>
</comment>
<evidence type="ECO:0000256" key="1">
    <source>
        <dbReference type="ARBA" id="ARBA00005010"/>
    </source>
</evidence>
<dbReference type="PANTHER" id="PTHR45790:SF1">
    <property type="entry name" value="SIROHEME SYNTHASE"/>
    <property type="match status" value="1"/>
</dbReference>
<dbReference type="InterPro" id="IPR014776">
    <property type="entry name" value="4pyrrole_Mease_sub2"/>
</dbReference>
<dbReference type="InterPro" id="IPR019478">
    <property type="entry name" value="Sirohaem_synthase_dimer_dom"/>
</dbReference>
<evidence type="ECO:0000256" key="4">
    <source>
        <dbReference type="ARBA" id="ARBA00022603"/>
    </source>
</evidence>
<dbReference type="InterPro" id="IPR014777">
    <property type="entry name" value="4pyrrole_Mease_sub1"/>
</dbReference>
<dbReference type="PIRSF" id="PIRSF036426">
    <property type="entry name" value="Sirohaem_synth"/>
    <property type="match status" value="1"/>
</dbReference>
<evidence type="ECO:0000256" key="5">
    <source>
        <dbReference type="ARBA" id="ARBA00022679"/>
    </source>
</evidence>
<dbReference type="InterPro" id="IPR035996">
    <property type="entry name" value="4pyrrol_Methylase_sf"/>
</dbReference>
<evidence type="ECO:0000256" key="3">
    <source>
        <dbReference type="ARBA" id="ARBA00022573"/>
    </source>
</evidence>
<comment type="pathway">
    <text evidence="1 15">Porphyrin-containing compound metabolism; siroheme biosynthesis; sirohydrochlorin from precorrin-2: step 1/1.</text>
</comment>
<evidence type="ECO:0000313" key="21">
    <source>
        <dbReference type="Proteomes" id="UP000178449"/>
    </source>
</evidence>
<feature type="binding site" evidence="15">
    <location>
        <begin position="333"/>
        <end position="334"/>
    </location>
    <ligand>
        <name>S-adenosyl-L-methionine</name>
        <dbReference type="ChEBI" id="CHEBI:59789"/>
    </ligand>
</feature>
<feature type="binding site" evidence="15">
    <location>
        <position position="386"/>
    </location>
    <ligand>
        <name>S-adenosyl-L-methionine</name>
        <dbReference type="ChEBI" id="CHEBI:59789"/>
    </ligand>
</feature>
<dbReference type="EMBL" id="MFNE01000044">
    <property type="protein sequence ID" value="OGG93916.1"/>
    <property type="molecule type" value="Genomic_DNA"/>
</dbReference>
<dbReference type="UniPathway" id="UPA00148">
    <property type="reaction ID" value="UER00211"/>
</dbReference>
<keyword evidence="4 15" id="KW-0489">Methyltransferase</keyword>
<evidence type="ECO:0000256" key="8">
    <source>
        <dbReference type="ARBA" id="ARBA00023027"/>
    </source>
</evidence>
<dbReference type="NCBIfam" id="TIGR01470">
    <property type="entry name" value="cysG_Nterm"/>
    <property type="match status" value="1"/>
</dbReference>
<evidence type="ECO:0000256" key="2">
    <source>
        <dbReference type="ARBA" id="ARBA00005879"/>
    </source>
</evidence>
<dbReference type="InterPro" id="IPR006367">
    <property type="entry name" value="Sirohaem_synthase_N"/>
</dbReference>
<comment type="pathway">
    <text evidence="15">Porphyrin-containing compound metabolism; siroheme biosynthesis; siroheme from sirohydrochlorin: step 1/1.</text>
</comment>
<dbReference type="GO" id="GO:0051287">
    <property type="term" value="F:NAD binding"/>
    <property type="evidence" value="ECO:0007669"/>
    <property type="project" value="InterPro"/>
</dbReference>
<dbReference type="EC" id="2.1.1.107" evidence="15"/>
<dbReference type="CDD" id="cd11642">
    <property type="entry name" value="SUMT"/>
    <property type="match status" value="1"/>
</dbReference>
<dbReference type="InterPro" id="IPR036291">
    <property type="entry name" value="NAD(P)-bd_dom_sf"/>
</dbReference>
<dbReference type="EC" id="1.3.1.76" evidence="15"/>
<evidence type="ECO:0000256" key="15">
    <source>
        <dbReference type="HAMAP-Rule" id="MF_01646"/>
    </source>
</evidence>
<dbReference type="NCBIfam" id="NF007922">
    <property type="entry name" value="PRK10637.1"/>
    <property type="match status" value="1"/>
</dbReference>
<dbReference type="GO" id="GO:0043115">
    <property type="term" value="F:precorrin-2 dehydrogenase activity"/>
    <property type="evidence" value="ECO:0007669"/>
    <property type="project" value="UniProtKB-UniRule"/>
</dbReference>
<dbReference type="Gene3D" id="3.40.50.720">
    <property type="entry name" value="NAD(P)-binding Rossmann-like Domain"/>
    <property type="match status" value="1"/>
</dbReference>
<gene>
    <name evidence="15" type="primary">cysG</name>
    <name evidence="20" type="ORF">A2527_09950</name>
</gene>
<dbReference type="GO" id="GO:0032259">
    <property type="term" value="P:methylation"/>
    <property type="evidence" value="ECO:0007669"/>
    <property type="project" value="UniProtKB-KW"/>
</dbReference>
<dbReference type="EC" id="4.99.1.4" evidence="15"/>
<comment type="catalytic activity">
    <reaction evidence="15">
        <text>uroporphyrinogen III + 2 S-adenosyl-L-methionine = precorrin-2 + 2 S-adenosyl-L-homocysteine + H(+)</text>
        <dbReference type="Rhea" id="RHEA:32459"/>
        <dbReference type="ChEBI" id="CHEBI:15378"/>
        <dbReference type="ChEBI" id="CHEBI:57308"/>
        <dbReference type="ChEBI" id="CHEBI:57856"/>
        <dbReference type="ChEBI" id="CHEBI:58827"/>
        <dbReference type="ChEBI" id="CHEBI:59789"/>
        <dbReference type="EC" id="2.1.1.107"/>
    </reaction>
</comment>
<protein>
    <recommendedName>
        <fullName evidence="15">Siroheme synthase</fullName>
    </recommendedName>
    <domain>
        <recommendedName>
            <fullName evidence="15">Uroporphyrinogen-III C-methyltransferase</fullName>
            <shortName evidence="15">Urogen III methylase</shortName>
            <ecNumber evidence="15">2.1.1.107</ecNumber>
        </recommendedName>
        <alternativeName>
            <fullName evidence="15">SUMT</fullName>
        </alternativeName>
        <alternativeName>
            <fullName evidence="15">Uroporphyrinogen III methylase</fullName>
            <shortName evidence="15">UROM</shortName>
        </alternativeName>
    </domain>
    <domain>
        <recommendedName>
            <fullName evidence="15">Precorrin-2 dehydrogenase</fullName>
            <ecNumber evidence="15">1.3.1.76</ecNumber>
        </recommendedName>
    </domain>
    <domain>
        <recommendedName>
            <fullName evidence="15">Sirohydrochlorin ferrochelatase</fullName>
            <ecNumber evidence="15">4.99.1.4</ecNumber>
        </recommendedName>
    </domain>
</protein>
<evidence type="ECO:0000256" key="16">
    <source>
        <dbReference type="PIRSR" id="PIRSR036426-1"/>
    </source>
</evidence>
<comment type="catalytic activity">
    <reaction evidence="13 15">
        <text>precorrin-2 + NAD(+) = sirohydrochlorin + NADH + 2 H(+)</text>
        <dbReference type="Rhea" id="RHEA:15613"/>
        <dbReference type="ChEBI" id="CHEBI:15378"/>
        <dbReference type="ChEBI" id="CHEBI:57540"/>
        <dbReference type="ChEBI" id="CHEBI:57945"/>
        <dbReference type="ChEBI" id="CHEBI:58351"/>
        <dbReference type="ChEBI" id="CHEBI:58827"/>
        <dbReference type="EC" id="1.3.1.76"/>
    </reaction>
</comment>
<dbReference type="Pfam" id="PF00590">
    <property type="entry name" value="TP_methylase"/>
    <property type="match status" value="1"/>
</dbReference>
<feature type="region of interest" description="Precorrin-2 dehydrogenase / sirohydrochlorin ferrochelatase" evidence="15">
    <location>
        <begin position="1"/>
        <end position="203"/>
    </location>
</feature>
<dbReference type="InterPro" id="IPR012409">
    <property type="entry name" value="Sirohaem_synth"/>
</dbReference>
<keyword evidence="8 15" id="KW-0520">NAD</keyword>
<feature type="binding site" evidence="15">
    <location>
        <position position="308"/>
    </location>
    <ligand>
        <name>S-adenosyl-L-methionine</name>
        <dbReference type="ChEBI" id="CHEBI:59789"/>
    </ligand>
</feature>
<feature type="active site" description="Proton acceptor" evidence="15 16">
    <location>
        <position position="250"/>
    </location>
</feature>
<dbReference type="SUPFAM" id="SSF53790">
    <property type="entry name" value="Tetrapyrrole methylase"/>
    <property type="match status" value="1"/>
</dbReference>
<dbReference type="NCBIfam" id="TIGR01469">
    <property type="entry name" value="cobA_cysG_Cterm"/>
    <property type="match status" value="1"/>
</dbReference>
<feature type="binding site" evidence="15">
    <location>
        <position position="227"/>
    </location>
    <ligand>
        <name>S-adenosyl-L-methionine</name>
        <dbReference type="ChEBI" id="CHEBI:59789"/>
    </ligand>
</feature>
<feature type="domain" description="Sirohaem synthase dimerisation" evidence="19">
    <location>
        <begin position="150"/>
        <end position="207"/>
    </location>
</feature>
<dbReference type="PANTHER" id="PTHR45790">
    <property type="entry name" value="SIROHEME SYNTHASE-RELATED"/>
    <property type="match status" value="1"/>
</dbReference>
<comment type="function">
    <text evidence="15">Multifunctional enzyme that catalyzes the SAM-dependent methylations of uroporphyrinogen III at position C-2 and C-7 to form precorrin-2 via precorrin-1. Then it catalyzes the NAD-dependent ring dehydrogenation of precorrin-2 to yield sirohydrochlorin. Finally, it catalyzes the ferrochelation of sirohydrochlorin to yield siroheme.</text>
</comment>
<dbReference type="Proteomes" id="UP000178449">
    <property type="component" value="Unassembled WGS sequence"/>
</dbReference>
<comment type="pathway">
    <text evidence="12 15">Porphyrin-containing compound metabolism; siroheme biosynthesis; precorrin-2 from uroporphyrinogen III: step 1/1.</text>
</comment>
<dbReference type="InterPro" id="IPR003043">
    <property type="entry name" value="Uropor_MeTrfase_CS"/>
</dbReference>
<dbReference type="HAMAP" id="MF_01646">
    <property type="entry name" value="Siroheme_synth"/>
    <property type="match status" value="1"/>
</dbReference>
<feature type="active site" description="Proton donor" evidence="15 16">
    <location>
        <position position="272"/>
    </location>
</feature>
<dbReference type="InterPro" id="IPR000878">
    <property type="entry name" value="4pyrrol_Mease"/>
</dbReference>
<feature type="binding site" evidence="15">
    <location>
        <begin position="303"/>
        <end position="305"/>
    </location>
    <ligand>
        <name>S-adenosyl-L-methionine</name>
        <dbReference type="ChEBI" id="CHEBI:59789"/>
    </ligand>
</feature>
<dbReference type="GO" id="GO:0009236">
    <property type="term" value="P:cobalamin biosynthetic process"/>
    <property type="evidence" value="ECO:0007669"/>
    <property type="project" value="UniProtKB-UniRule"/>
</dbReference>
<feature type="binding site" evidence="15">
    <location>
        <position position="415"/>
    </location>
    <ligand>
        <name>S-adenosyl-L-methionine</name>
        <dbReference type="ChEBI" id="CHEBI:59789"/>
    </ligand>
</feature>
<dbReference type="InterPro" id="IPR006366">
    <property type="entry name" value="CobA/CysG_C"/>
</dbReference>
<dbReference type="GO" id="GO:0004851">
    <property type="term" value="F:uroporphyrin-III C-methyltransferase activity"/>
    <property type="evidence" value="ECO:0007669"/>
    <property type="project" value="UniProtKB-UniRule"/>
</dbReference>
<feature type="binding site" evidence="15">
    <location>
        <begin position="22"/>
        <end position="23"/>
    </location>
    <ligand>
        <name>NAD(+)</name>
        <dbReference type="ChEBI" id="CHEBI:57540"/>
    </ligand>
</feature>
<reference evidence="20 21" key="1">
    <citation type="journal article" date="2016" name="Nat. Commun.">
        <title>Thousands of microbial genomes shed light on interconnected biogeochemical processes in an aquifer system.</title>
        <authorList>
            <person name="Anantharaman K."/>
            <person name="Brown C.T."/>
            <person name="Hug L.A."/>
            <person name="Sharon I."/>
            <person name="Castelle C.J."/>
            <person name="Probst A.J."/>
            <person name="Thomas B.C."/>
            <person name="Singh A."/>
            <person name="Wilkins M.J."/>
            <person name="Karaoz U."/>
            <person name="Brodie E.L."/>
            <person name="Williams K.H."/>
            <person name="Hubbard S.S."/>
            <person name="Banfield J.F."/>
        </authorList>
    </citation>
    <scope>NUCLEOTIDE SEQUENCE [LARGE SCALE GENOMIC DNA]</scope>
</reference>
<dbReference type="SUPFAM" id="SSF51735">
    <property type="entry name" value="NAD(P)-binding Rossmann-fold domains"/>
    <property type="match status" value="1"/>
</dbReference>
<sequence length="477" mass="52257">MDFLPIFIDLKGHPVLVVGAEDGAHNKVELLLKTGAKVTLLAAKLTPTLEDWASQGLITHSREPFTEGHLEGIKLVIVASEDDDLAAQVSRAAQARNLPVNVVDYPELCSFIVPSIVDRSPLVMAVSSSGNCPRLSRLVRAKLEILFPQSYSRLATFLGELRHKSQGVIEDQGERRVFWDRLFTSPLLEMFLSGKEKMASEGLEKALEEHHKKERKYGQVALVGAGPGDPDLLTLRALRLIQNADVLVYDRLVSPVILDYARREATKIYVGKKSSDHTMPQEEINQQLVELAKAGNSVVRLKGGDPFIFGRGGEEIELLVQAGIEFEVVPGVTAASGCGTYAGIPLTHRDYAQSVRMVTGHMKKDGSLDLDWPSLASKNTTLVFYMGLSAAGEIGEQLTQHGLDPKTPVALIERGTTYDQQVLTGTLENLGSLALKSGFHPPTLIICGQVVALRDRLNWYNPGHFDNEDKATFLTHP</sequence>
<keyword evidence="6 15" id="KW-0949">S-adenosyl-L-methionine</keyword>
<keyword evidence="5 15" id="KW-0808">Transferase</keyword>
<dbReference type="FunFam" id="3.30.950.10:FF:000001">
    <property type="entry name" value="Siroheme synthase"/>
    <property type="match status" value="1"/>
</dbReference>
<comment type="pathway">
    <text evidence="15">Cofactor biosynthesis; adenosylcobalamin biosynthesis; sirohydrochlorin from precorrin-2: step 1/1.</text>
</comment>
<evidence type="ECO:0000256" key="12">
    <source>
        <dbReference type="ARBA" id="ARBA00025705"/>
    </source>
</evidence>
<keyword evidence="10 15" id="KW-0627">Porphyrin biosynthesis</keyword>
<comment type="catalytic activity">
    <reaction evidence="15">
        <text>siroheme + 2 H(+) = sirohydrochlorin + Fe(2+)</text>
        <dbReference type="Rhea" id="RHEA:24360"/>
        <dbReference type="ChEBI" id="CHEBI:15378"/>
        <dbReference type="ChEBI" id="CHEBI:29033"/>
        <dbReference type="ChEBI" id="CHEBI:58351"/>
        <dbReference type="ChEBI" id="CHEBI:60052"/>
        <dbReference type="EC" id="4.99.1.4"/>
    </reaction>
</comment>
<comment type="pathway">
    <text evidence="14 15">Cofactor biosynthesis; adenosylcobalamin biosynthesis; precorrin-2 from uroporphyrinogen III: step 1/1.</text>
</comment>
<evidence type="ECO:0000256" key="7">
    <source>
        <dbReference type="ARBA" id="ARBA00023002"/>
    </source>
</evidence>
<dbReference type="Gene3D" id="3.40.1010.10">
    <property type="entry name" value="Cobalt-precorrin-4 Transmethylase, Domain 1"/>
    <property type="match status" value="1"/>
</dbReference>
<dbReference type="NCBIfam" id="NF004790">
    <property type="entry name" value="PRK06136.1"/>
    <property type="match status" value="1"/>
</dbReference>
<feature type="region of interest" description="Uroporphyrinogen-III C-methyltransferase" evidence="15">
    <location>
        <begin position="218"/>
        <end position="477"/>
    </location>
</feature>
<evidence type="ECO:0000256" key="11">
    <source>
        <dbReference type="ARBA" id="ARBA00023268"/>
    </source>
</evidence>
<keyword evidence="15" id="KW-0597">Phosphoprotein</keyword>
<dbReference type="STRING" id="1817772.A2527_09950"/>
<dbReference type="InterPro" id="IPR037115">
    <property type="entry name" value="Sirohaem_synt_dimer_dom_sf"/>
</dbReference>
<evidence type="ECO:0000313" key="20">
    <source>
        <dbReference type="EMBL" id="OGG93916.1"/>
    </source>
</evidence>
<dbReference type="GO" id="GO:0019354">
    <property type="term" value="P:siroheme biosynthetic process"/>
    <property type="evidence" value="ECO:0007669"/>
    <property type="project" value="UniProtKB-UniRule"/>
</dbReference>
<keyword evidence="7 15" id="KW-0560">Oxidoreductase</keyword>
<feature type="modified residue" description="Phosphoserine" evidence="15">
    <location>
        <position position="128"/>
    </location>
</feature>
<evidence type="ECO:0000256" key="14">
    <source>
        <dbReference type="ARBA" id="ARBA00060548"/>
    </source>
</evidence>
<dbReference type="Pfam" id="PF13241">
    <property type="entry name" value="NAD_binding_7"/>
    <property type="match status" value="1"/>
</dbReference>
<keyword evidence="9 15" id="KW-0456">Lyase</keyword>
<keyword evidence="11 15" id="KW-0511">Multifunctional enzyme</keyword>
<proteinExistence type="inferred from homology"/>
<evidence type="ECO:0000259" key="19">
    <source>
        <dbReference type="Pfam" id="PF10414"/>
    </source>
</evidence>
<dbReference type="Gene3D" id="3.30.160.110">
    <property type="entry name" value="Siroheme synthase, domain 2"/>
    <property type="match status" value="1"/>
</dbReference>
<comment type="caution">
    <text evidence="20">The sequence shown here is derived from an EMBL/GenBank/DDBJ whole genome shotgun (WGS) entry which is preliminary data.</text>
</comment>
<evidence type="ECO:0000259" key="18">
    <source>
        <dbReference type="Pfam" id="PF00590"/>
    </source>
</evidence>
<dbReference type="Gene3D" id="3.30.950.10">
    <property type="entry name" value="Methyltransferase, Cobalt-precorrin-4 Transmethylase, Domain 2"/>
    <property type="match status" value="1"/>
</dbReference>
<dbReference type="InterPro" id="IPR050161">
    <property type="entry name" value="Siro_Cobalamin_biosynth"/>
</dbReference>
<dbReference type="FunFam" id="3.40.1010.10:FF:000001">
    <property type="entry name" value="Siroheme synthase"/>
    <property type="match status" value="1"/>
</dbReference>
<evidence type="ECO:0000256" key="13">
    <source>
        <dbReference type="ARBA" id="ARBA00047561"/>
    </source>
</evidence>
<dbReference type="PROSITE" id="PS00839">
    <property type="entry name" value="SUMT_1"/>
    <property type="match status" value="1"/>
</dbReference>